<evidence type="ECO:0000313" key="3">
    <source>
        <dbReference type="Proteomes" id="UP000063308"/>
    </source>
</evidence>
<dbReference type="EMBL" id="AP014685">
    <property type="protein sequence ID" value="BAR58174.1"/>
    <property type="molecule type" value="Genomic_DNA"/>
</dbReference>
<protein>
    <recommendedName>
        <fullName evidence="4">DUF3780 domain-containing protein</fullName>
    </recommendedName>
</protein>
<reference evidence="2 3" key="1">
    <citation type="submission" date="2014-11" db="EMBL/GenBank/DDBJ databases">
        <title>Symbiosis island explosion on the genome of extra-slow-growing strains of soybean bradyrhizobia with massive insertion sequences.</title>
        <authorList>
            <person name="Iida T."/>
            <person name="Minamisawa K."/>
        </authorList>
    </citation>
    <scope>NUCLEOTIDE SEQUENCE [LARGE SCALE GENOMIC DNA]</scope>
    <source>
        <strain evidence="2 3">NK6</strain>
    </source>
</reference>
<dbReference type="InterPro" id="IPR024220">
    <property type="entry name" value="DUF3780"/>
</dbReference>
<accession>A0A0E4FUU5</accession>
<dbReference type="NCBIfam" id="NF042961">
    <property type="entry name" value="DUF3780_antiphage"/>
    <property type="match status" value="1"/>
</dbReference>
<sequence length="193" mass="21764">MNDRKTTGFGVPNDIDPHHFVVEIPAARANPVVVTEHFGLAGGTNGLPDAVVRCKLPHDHWNAVRKELERVLNERLKEKKLTTSRWKSGKNQVERLLGRELCVLLWAVEAAPKEAIPNAIRNWSALKPEERWWLFAMAASVTGTSDDVDVGWRKAIRIAMTENPTGEEVGAIRAKNPRRPEDRPTLPLFERVK</sequence>
<name>A0A0E4FUU5_9BRAD</name>
<feature type="compositionally biased region" description="Basic and acidic residues" evidence="1">
    <location>
        <begin position="178"/>
        <end position="193"/>
    </location>
</feature>
<organism evidence="2 3">
    <name type="scientific">Bradyrhizobium diazoefficiens</name>
    <dbReference type="NCBI Taxonomy" id="1355477"/>
    <lineage>
        <taxon>Bacteria</taxon>
        <taxon>Pseudomonadati</taxon>
        <taxon>Pseudomonadota</taxon>
        <taxon>Alphaproteobacteria</taxon>
        <taxon>Hyphomicrobiales</taxon>
        <taxon>Nitrobacteraceae</taxon>
        <taxon>Bradyrhizobium</taxon>
    </lineage>
</organism>
<dbReference type="Proteomes" id="UP000063308">
    <property type="component" value="Chromosome"/>
</dbReference>
<evidence type="ECO:0000256" key="1">
    <source>
        <dbReference type="SAM" id="MobiDB-lite"/>
    </source>
</evidence>
<gene>
    <name evidence="2" type="ORF">NK6_5015</name>
</gene>
<evidence type="ECO:0008006" key="4">
    <source>
        <dbReference type="Google" id="ProtNLM"/>
    </source>
</evidence>
<dbReference type="AlphaFoldDB" id="A0A0E4FUU5"/>
<feature type="region of interest" description="Disordered" evidence="1">
    <location>
        <begin position="173"/>
        <end position="193"/>
    </location>
</feature>
<evidence type="ECO:0000313" key="2">
    <source>
        <dbReference type="EMBL" id="BAR58174.1"/>
    </source>
</evidence>
<dbReference type="RefSeq" id="WP_060910204.1">
    <property type="nucleotide sequence ID" value="NZ_CP126038.1"/>
</dbReference>
<proteinExistence type="predicted"/>
<dbReference type="Pfam" id="PF12635">
    <property type="entry name" value="DUF3780"/>
    <property type="match status" value="1"/>
</dbReference>